<proteinExistence type="predicted"/>
<evidence type="ECO:0000256" key="2">
    <source>
        <dbReference type="SAM" id="SignalP"/>
    </source>
</evidence>
<evidence type="ECO:0000256" key="1">
    <source>
        <dbReference type="SAM" id="MobiDB-lite"/>
    </source>
</evidence>
<gene>
    <name evidence="3" type="ORF">GCM10009682_01650</name>
</gene>
<keyword evidence="2" id="KW-0732">Signal</keyword>
<feature type="signal peptide" evidence="2">
    <location>
        <begin position="1"/>
        <end position="40"/>
    </location>
</feature>
<dbReference type="CDD" id="cd10923">
    <property type="entry name" value="CE4_COG5298"/>
    <property type="match status" value="1"/>
</dbReference>
<name>A0ABP4XKU8_9ACTN</name>
<dbReference type="Pfam" id="PF10096">
    <property type="entry name" value="DUF2334"/>
    <property type="match status" value="1"/>
</dbReference>
<reference evidence="4" key="1">
    <citation type="journal article" date="2019" name="Int. J. Syst. Evol. Microbiol.">
        <title>The Global Catalogue of Microorganisms (GCM) 10K type strain sequencing project: providing services to taxonomists for standard genome sequencing and annotation.</title>
        <authorList>
            <consortium name="The Broad Institute Genomics Platform"/>
            <consortium name="The Broad Institute Genome Sequencing Center for Infectious Disease"/>
            <person name="Wu L."/>
            <person name="Ma J."/>
        </authorList>
    </citation>
    <scope>NUCLEOTIDE SEQUENCE [LARGE SCALE GENOMIC DNA]</scope>
    <source>
        <strain evidence="4">JCM 13250</strain>
    </source>
</reference>
<organism evidence="3 4">
    <name type="scientific">Luedemannella flava</name>
    <dbReference type="NCBI Taxonomy" id="349316"/>
    <lineage>
        <taxon>Bacteria</taxon>
        <taxon>Bacillati</taxon>
        <taxon>Actinomycetota</taxon>
        <taxon>Actinomycetes</taxon>
        <taxon>Micromonosporales</taxon>
        <taxon>Micromonosporaceae</taxon>
        <taxon>Luedemannella</taxon>
    </lineage>
</organism>
<keyword evidence="4" id="KW-1185">Reference proteome</keyword>
<dbReference type="Proteomes" id="UP001500218">
    <property type="component" value="Unassembled WGS sequence"/>
</dbReference>
<dbReference type="InterPro" id="IPR006311">
    <property type="entry name" value="TAT_signal"/>
</dbReference>
<dbReference type="PROSITE" id="PS51318">
    <property type="entry name" value="TAT"/>
    <property type="match status" value="1"/>
</dbReference>
<evidence type="ECO:0000313" key="3">
    <source>
        <dbReference type="EMBL" id="GAA1783310.1"/>
    </source>
</evidence>
<dbReference type="InterPro" id="IPR018763">
    <property type="entry name" value="DUF2334"/>
</dbReference>
<evidence type="ECO:0000313" key="4">
    <source>
        <dbReference type="Proteomes" id="UP001500218"/>
    </source>
</evidence>
<sequence length="597" mass="65182">MRSPFTTSRHRRLARRATVAVASVATLAAALAMNVSPASAVDRGHAGAFHHGAKSKIERSDDQLPAPQRPKRTRPLERVVTSTVTAPKAAAAGVTTGNGAPGSNSRGRTLILFDNTGDWGWLGEVYAEQTANLVSHFNAWSAHPVSGYTAGELDAYTSVVYIGSTYDEPLPAAFLADVTTTTIPVTWMYDNIWQLTASDPNFVANRGFIWKQFDFATVSRVDYKGTSLTRDTINGSGIMDQVIYDPARATVLATAYRPDGTTFPWAVRSGNFTYVGEIPFSYVTHDDRYIAFSDILFDAVGSASQAGLNRHRALVRIEDVGPDSDPAELKAIADYLYAQKVPFSVAVYPRYRDPNGVISTALRDRDYTLADKPKVVSALKHMQSRGGTLLMHGYTHQYGNVANPYDGVSANDFEFYRAHVDENDRVIYDGPVAEDSTSWAAGRIQASATAFTRAGLSVPTIFEFPHYAGSATDYRTVTSLVGTRYDRGLYFPGVLKGGAVDYTRPLGQFFPYSVRDVYGSNVIPENIGNVEPEWYNTHPPRLPADILASAKRNLVVRDGVASFFYHPFLGTSYLSQIVSGLKSQGYTFVSGQSVLAN</sequence>
<dbReference type="RefSeq" id="WP_344125103.1">
    <property type="nucleotide sequence ID" value="NZ_BAAALT010000003.1"/>
</dbReference>
<protein>
    <recommendedName>
        <fullName evidence="5">DUF2334 domain-containing protein</fullName>
    </recommendedName>
</protein>
<dbReference type="EMBL" id="BAAALT010000003">
    <property type="protein sequence ID" value="GAA1783310.1"/>
    <property type="molecule type" value="Genomic_DNA"/>
</dbReference>
<dbReference type="SUPFAM" id="SSF88713">
    <property type="entry name" value="Glycoside hydrolase/deacetylase"/>
    <property type="match status" value="1"/>
</dbReference>
<accession>A0ABP4XKU8</accession>
<feature type="chain" id="PRO_5047318726" description="DUF2334 domain-containing protein" evidence="2">
    <location>
        <begin position="41"/>
        <end position="597"/>
    </location>
</feature>
<evidence type="ECO:0008006" key="5">
    <source>
        <dbReference type="Google" id="ProtNLM"/>
    </source>
</evidence>
<comment type="caution">
    <text evidence="3">The sequence shown here is derived from an EMBL/GenBank/DDBJ whole genome shotgun (WGS) entry which is preliminary data.</text>
</comment>
<feature type="region of interest" description="Disordered" evidence="1">
    <location>
        <begin position="48"/>
        <end position="79"/>
    </location>
</feature>
<dbReference type="InterPro" id="IPR011330">
    <property type="entry name" value="Glyco_hydro/deAcase_b/a-brl"/>
</dbReference>